<evidence type="ECO:0000256" key="3">
    <source>
        <dbReference type="ARBA" id="ARBA00022989"/>
    </source>
</evidence>
<accession>A0A6P8YUC6</accession>
<organism evidence="9">
    <name type="scientific">Thrips palmi</name>
    <name type="common">Melon thrips</name>
    <dbReference type="NCBI Taxonomy" id="161013"/>
    <lineage>
        <taxon>Eukaryota</taxon>
        <taxon>Metazoa</taxon>
        <taxon>Ecdysozoa</taxon>
        <taxon>Arthropoda</taxon>
        <taxon>Hexapoda</taxon>
        <taxon>Insecta</taxon>
        <taxon>Pterygota</taxon>
        <taxon>Neoptera</taxon>
        <taxon>Paraneoptera</taxon>
        <taxon>Thysanoptera</taxon>
        <taxon>Terebrantia</taxon>
        <taxon>Thripoidea</taxon>
        <taxon>Thripidae</taxon>
        <taxon>Thrips</taxon>
    </lineage>
</organism>
<dbReference type="GeneID" id="117643122"/>
<feature type="transmembrane region" description="Helical" evidence="6">
    <location>
        <begin position="397"/>
        <end position="415"/>
    </location>
</feature>
<dbReference type="InParanoid" id="A0A6P8YUC6"/>
<name>A0A6P8YUC6_THRPL</name>
<sequence length="490" mass="53375">MSVTRRILATPAKNSYGLTWRHGKESSSCSCPQAEADETKQKQTNSQAQAGAGCRSGCRSPQIKSICERKDSEPTPRFESIYLCPLINMTFTMGETVELNNLVHSDEDDDEEDDDGDMGILGRCGGDDGDMMLYMRLSTNRGSSGNLSNGNIAVRHFSPGSSNCFNFWRLSTFGQCPYLGLVLATLSSLFFSLCSVIVKGLVNVHPMELAACRFVGVLLPTIPIVIWRGDHVYPRGRRIMLLLRSFVGTTGLMLSFYAFRLMPLADASVVVFSVPVFVAIFARLFLKEPCGLWNVVCVLLTLIGVVLITRPPMLFGNSVPALSAENGEPESTNVWGAVAAFSATLFGANAYVLLRALKGLHFSVIMTNFGTFALFQTLLTTWALGQLCWPACGTDRLLVVALALFSFGGQILLTLSLQLEQAGPVAIARSADIVFAFIWQVLFFHEVPNRYSIAGAVLVTSSVLLTGVRKWLVAMPSNSRVKKSLGFLAT</sequence>
<dbReference type="AlphaFoldDB" id="A0A6P8YUC6"/>
<feature type="transmembrane region" description="Helical" evidence="6">
    <location>
        <begin position="427"/>
        <end position="445"/>
    </location>
</feature>
<evidence type="ECO:0000256" key="2">
    <source>
        <dbReference type="ARBA" id="ARBA00022692"/>
    </source>
</evidence>
<dbReference type="Pfam" id="PF00892">
    <property type="entry name" value="EamA"/>
    <property type="match status" value="2"/>
</dbReference>
<keyword evidence="8" id="KW-1185">Reference proteome</keyword>
<keyword evidence="4 6" id="KW-0472">Membrane</keyword>
<dbReference type="InterPro" id="IPR037185">
    <property type="entry name" value="EmrE-like"/>
</dbReference>
<dbReference type="FunCoup" id="A0A6P8YUC6">
    <property type="interactions" value="62"/>
</dbReference>
<evidence type="ECO:0000313" key="9">
    <source>
        <dbReference type="RefSeq" id="XP_034237697.1"/>
    </source>
</evidence>
<feature type="region of interest" description="Disordered" evidence="5">
    <location>
        <begin position="40"/>
        <end position="59"/>
    </location>
</feature>
<evidence type="ECO:0000256" key="5">
    <source>
        <dbReference type="SAM" id="MobiDB-lite"/>
    </source>
</evidence>
<keyword evidence="2 6" id="KW-0812">Transmembrane</keyword>
<feature type="transmembrane region" description="Helical" evidence="6">
    <location>
        <begin position="208"/>
        <end position="227"/>
    </location>
</feature>
<dbReference type="PANTHER" id="PTHR22911">
    <property type="entry name" value="ACYL-MALONYL CONDENSING ENZYME-RELATED"/>
    <property type="match status" value="1"/>
</dbReference>
<evidence type="ECO:0000256" key="4">
    <source>
        <dbReference type="ARBA" id="ARBA00023136"/>
    </source>
</evidence>
<dbReference type="PANTHER" id="PTHR22911:SF6">
    <property type="entry name" value="SOLUTE CARRIER FAMILY 35 MEMBER G1"/>
    <property type="match status" value="1"/>
</dbReference>
<protein>
    <submittedName>
        <fullName evidence="9">Solute carrier family 35 member G1-like isoform X1</fullName>
    </submittedName>
</protein>
<feature type="transmembrane region" description="Helical" evidence="6">
    <location>
        <begin position="451"/>
        <end position="472"/>
    </location>
</feature>
<feature type="transmembrane region" description="Helical" evidence="6">
    <location>
        <begin position="292"/>
        <end position="314"/>
    </location>
</feature>
<comment type="subcellular location">
    <subcellularLocation>
        <location evidence="1">Membrane</location>
        <topology evidence="1">Multi-pass membrane protein</topology>
    </subcellularLocation>
</comment>
<dbReference type="InterPro" id="IPR000620">
    <property type="entry name" value="EamA_dom"/>
</dbReference>
<feature type="transmembrane region" description="Helical" evidence="6">
    <location>
        <begin position="366"/>
        <end position="385"/>
    </location>
</feature>
<feature type="domain" description="EamA" evidence="7">
    <location>
        <begin position="335"/>
        <end position="466"/>
    </location>
</feature>
<evidence type="ECO:0000256" key="1">
    <source>
        <dbReference type="ARBA" id="ARBA00004141"/>
    </source>
</evidence>
<reference evidence="9" key="1">
    <citation type="submission" date="2025-08" db="UniProtKB">
        <authorList>
            <consortium name="RefSeq"/>
        </authorList>
    </citation>
    <scope>IDENTIFICATION</scope>
    <source>
        <tissue evidence="9">Total insect</tissue>
    </source>
</reference>
<dbReference type="RefSeq" id="XP_034237697.1">
    <property type="nucleotide sequence ID" value="XM_034381806.1"/>
</dbReference>
<evidence type="ECO:0000256" key="6">
    <source>
        <dbReference type="SAM" id="Phobius"/>
    </source>
</evidence>
<dbReference type="Proteomes" id="UP000515158">
    <property type="component" value="Unplaced"/>
</dbReference>
<feature type="transmembrane region" description="Helical" evidence="6">
    <location>
        <begin position="178"/>
        <end position="202"/>
    </location>
</feature>
<gene>
    <name evidence="9" type="primary">LOC117643122</name>
</gene>
<dbReference type="SUPFAM" id="SSF103481">
    <property type="entry name" value="Multidrug resistance efflux transporter EmrE"/>
    <property type="match status" value="2"/>
</dbReference>
<feature type="transmembrane region" description="Helical" evidence="6">
    <location>
        <begin position="265"/>
        <end position="285"/>
    </location>
</feature>
<feature type="transmembrane region" description="Helical" evidence="6">
    <location>
        <begin position="239"/>
        <end position="259"/>
    </location>
</feature>
<evidence type="ECO:0000259" key="7">
    <source>
        <dbReference type="Pfam" id="PF00892"/>
    </source>
</evidence>
<keyword evidence="3 6" id="KW-1133">Transmembrane helix</keyword>
<feature type="transmembrane region" description="Helical" evidence="6">
    <location>
        <begin position="334"/>
        <end position="354"/>
    </location>
</feature>
<evidence type="ECO:0000313" key="8">
    <source>
        <dbReference type="Proteomes" id="UP000515158"/>
    </source>
</evidence>
<proteinExistence type="predicted"/>
<feature type="domain" description="EamA" evidence="7">
    <location>
        <begin position="179"/>
        <end position="309"/>
    </location>
</feature>
<dbReference type="OrthoDB" id="306876at2759"/>
<dbReference type="GO" id="GO:0016020">
    <property type="term" value="C:membrane"/>
    <property type="evidence" value="ECO:0007669"/>
    <property type="project" value="UniProtKB-SubCell"/>
</dbReference>
<dbReference type="KEGG" id="tpal:117643122"/>